<dbReference type="PANTHER" id="PTHR22726:SF1">
    <property type="entry name" value="METALLOENDOPEPTIDASE OMA1, MITOCHONDRIAL"/>
    <property type="match status" value="1"/>
</dbReference>
<dbReference type="Gene3D" id="3.30.2010.10">
    <property type="entry name" value="Metalloproteases ('zincins'), catalytic domain"/>
    <property type="match status" value="1"/>
</dbReference>
<keyword evidence="2" id="KW-0479">Metal-binding</keyword>
<dbReference type="PANTHER" id="PTHR22726">
    <property type="entry name" value="METALLOENDOPEPTIDASE OMA1"/>
    <property type="match status" value="1"/>
</dbReference>
<gene>
    <name evidence="8" type="ORF">BP6252_13456</name>
</gene>
<proteinExistence type="inferred from homology"/>
<keyword evidence="5 6" id="KW-0482">Metalloprotease</keyword>
<keyword evidence="3 6" id="KW-0378">Hydrolase</keyword>
<dbReference type="InterPro" id="IPR001915">
    <property type="entry name" value="Peptidase_M48"/>
</dbReference>
<dbReference type="GO" id="GO:0046872">
    <property type="term" value="F:metal ion binding"/>
    <property type="evidence" value="ECO:0007669"/>
    <property type="project" value="UniProtKB-KW"/>
</dbReference>
<comment type="similarity">
    <text evidence="6">Belongs to the peptidase M48 family.</text>
</comment>
<dbReference type="STRING" id="1849047.A0A3D8Q882"/>
<evidence type="ECO:0000256" key="4">
    <source>
        <dbReference type="ARBA" id="ARBA00022833"/>
    </source>
</evidence>
<evidence type="ECO:0000256" key="6">
    <source>
        <dbReference type="RuleBase" id="RU003983"/>
    </source>
</evidence>
<keyword evidence="9" id="KW-1185">Reference proteome</keyword>
<dbReference type="Proteomes" id="UP000256645">
    <property type="component" value="Unassembled WGS sequence"/>
</dbReference>
<evidence type="ECO:0000256" key="5">
    <source>
        <dbReference type="ARBA" id="ARBA00023049"/>
    </source>
</evidence>
<dbReference type="OrthoDB" id="7464992at2759"/>
<evidence type="ECO:0000259" key="7">
    <source>
        <dbReference type="Pfam" id="PF01435"/>
    </source>
</evidence>
<dbReference type="GO" id="GO:0006515">
    <property type="term" value="P:protein quality control for misfolded or incompletely synthesized proteins"/>
    <property type="evidence" value="ECO:0007669"/>
    <property type="project" value="TreeGrafter"/>
</dbReference>
<dbReference type="GO" id="GO:0004222">
    <property type="term" value="F:metalloendopeptidase activity"/>
    <property type="evidence" value="ECO:0007669"/>
    <property type="project" value="InterPro"/>
</dbReference>
<dbReference type="AlphaFoldDB" id="A0A3D8Q882"/>
<protein>
    <recommendedName>
        <fullName evidence="7">Peptidase M48 domain-containing protein</fullName>
    </recommendedName>
</protein>
<feature type="domain" description="Peptidase M48" evidence="7">
    <location>
        <begin position="155"/>
        <end position="336"/>
    </location>
</feature>
<dbReference type="CDD" id="cd07331">
    <property type="entry name" value="M48C_Oma1_like"/>
    <property type="match status" value="1"/>
</dbReference>
<dbReference type="GO" id="GO:0034982">
    <property type="term" value="P:mitochondrial protein processing"/>
    <property type="evidence" value="ECO:0007669"/>
    <property type="project" value="TreeGrafter"/>
</dbReference>
<evidence type="ECO:0000313" key="8">
    <source>
        <dbReference type="EMBL" id="RDW58045.1"/>
    </source>
</evidence>
<dbReference type="GO" id="GO:0005743">
    <property type="term" value="C:mitochondrial inner membrane"/>
    <property type="evidence" value="ECO:0007669"/>
    <property type="project" value="TreeGrafter"/>
</dbReference>
<evidence type="ECO:0000256" key="1">
    <source>
        <dbReference type="ARBA" id="ARBA00022670"/>
    </source>
</evidence>
<evidence type="ECO:0000313" key="9">
    <source>
        <dbReference type="Proteomes" id="UP000256645"/>
    </source>
</evidence>
<keyword evidence="4 6" id="KW-0862">Zinc</keyword>
<evidence type="ECO:0000256" key="2">
    <source>
        <dbReference type="ARBA" id="ARBA00022723"/>
    </source>
</evidence>
<sequence>MFPSRIPKIPSILRALPRQAPSLAPRAFPAARPRTPFSPSSVRNYAFRQRDDPPRRAGRVLRYDPRRVHEAKPLITVEQLQNFGRSPQTKIVVVVIAGAGAIFYYSNLETVPVSGRRRFNCYSEASVEQEGQLLYQKIMMDAQQQGALVPSWDRRSKMVDRVMQRLIPASGLEHVNWEVHVIRSNEKNAFVIPGGKVFVYSGILPICQNDDGLATVLSHEISHNLAQHQAEQMSSMVLFTPFRYLFTVIGASMGLYGLGQFLGDLALDLGFARPASRQQESEADYIGLMMMAKACYDPRAAVGLWQRMAQAQADEPPEWVSTHPSNETRVAQMMKWLDKAEEERMESGCATTFGYQRDFKTVMDSLGGGLGDAFWR</sequence>
<reference evidence="8 9" key="1">
    <citation type="journal article" date="2018" name="IMA Fungus">
        <title>IMA Genome-F 9: Draft genome sequence of Annulohypoxylon stygium, Aspergillus mulundensis, Berkeleyomyces basicola (syn. Thielaviopsis basicola), Ceratocystis smalleyi, two Cercospora beticola strains, Coleophoma cylindrospora, Fusarium fracticaudum, Phialophora cf. hyalina, and Morchella septimelata.</title>
        <authorList>
            <person name="Wingfield B.D."/>
            <person name="Bills G.F."/>
            <person name="Dong Y."/>
            <person name="Huang W."/>
            <person name="Nel W.J."/>
            <person name="Swalarsk-Parry B.S."/>
            <person name="Vaghefi N."/>
            <person name="Wilken P.M."/>
            <person name="An Z."/>
            <person name="de Beer Z.W."/>
            <person name="De Vos L."/>
            <person name="Chen L."/>
            <person name="Duong T.A."/>
            <person name="Gao Y."/>
            <person name="Hammerbacher A."/>
            <person name="Kikkert J.R."/>
            <person name="Li Y."/>
            <person name="Li H."/>
            <person name="Li K."/>
            <person name="Li Q."/>
            <person name="Liu X."/>
            <person name="Ma X."/>
            <person name="Naidoo K."/>
            <person name="Pethybridge S.J."/>
            <person name="Sun J."/>
            <person name="Steenkamp E.T."/>
            <person name="van der Nest M.A."/>
            <person name="van Wyk S."/>
            <person name="Wingfield M.J."/>
            <person name="Xiong C."/>
            <person name="Yue Q."/>
            <person name="Zhang X."/>
        </authorList>
    </citation>
    <scope>NUCLEOTIDE SEQUENCE [LARGE SCALE GENOMIC DNA]</scope>
    <source>
        <strain evidence="8 9">BP6252</strain>
    </source>
</reference>
<name>A0A3D8Q882_9HELO</name>
<keyword evidence="1 6" id="KW-0645">Protease</keyword>
<evidence type="ECO:0000256" key="3">
    <source>
        <dbReference type="ARBA" id="ARBA00022801"/>
    </source>
</evidence>
<comment type="cofactor">
    <cofactor evidence="6">
        <name>Zn(2+)</name>
        <dbReference type="ChEBI" id="CHEBI:29105"/>
    </cofactor>
    <text evidence="6">Binds 1 zinc ion per subunit.</text>
</comment>
<organism evidence="8 9">
    <name type="scientific">Coleophoma cylindrospora</name>
    <dbReference type="NCBI Taxonomy" id="1849047"/>
    <lineage>
        <taxon>Eukaryota</taxon>
        <taxon>Fungi</taxon>
        <taxon>Dikarya</taxon>
        <taxon>Ascomycota</taxon>
        <taxon>Pezizomycotina</taxon>
        <taxon>Leotiomycetes</taxon>
        <taxon>Helotiales</taxon>
        <taxon>Dermateaceae</taxon>
        <taxon>Coleophoma</taxon>
    </lineage>
</organism>
<comment type="caution">
    <text evidence="8">The sequence shown here is derived from an EMBL/GenBank/DDBJ whole genome shotgun (WGS) entry which is preliminary data.</text>
</comment>
<dbReference type="InterPro" id="IPR051156">
    <property type="entry name" value="Mito/Outer_Membr_Metalloprot"/>
</dbReference>
<dbReference type="Pfam" id="PF01435">
    <property type="entry name" value="Peptidase_M48"/>
    <property type="match status" value="1"/>
</dbReference>
<dbReference type="EMBL" id="PDLM01000018">
    <property type="protein sequence ID" value="RDW58045.1"/>
    <property type="molecule type" value="Genomic_DNA"/>
</dbReference>
<accession>A0A3D8Q882</accession>